<evidence type="ECO:0000256" key="13">
    <source>
        <dbReference type="HAMAP-Rule" id="MF_01346"/>
    </source>
</evidence>
<evidence type="ECO:0000256" key="7">
    <source>
        <dbReference type="ARBA" id="ARBA00022967"/>
    </source>
</evidence>
<dbReference type="InterPro" id="IPR038376">
    <property type="entry name" value="ATP_synth_asu_C_sf"/>
</dbReference>
<evidence type="ECO:0000313" key="17">
    <source>
        <dbReference type="Proteomes" id="UP000231019"/>
    </source>
</evidence>
<evidence type="ECO:0000256" key="10">
    <source>
        <dbReference type="ARBA" id="ARBA00023196"/>
    </source>
</evidence>
<dbReference type="InterPro" id="IPR020003">
    <property type="entry name" value="ATPase_a/bsu_AS"/>
</dbReference>
<dbReference type="GO" id="GO:0005524">
    <property type="term" value="F:ATP binding"/>
    <property type="evidence" value="ECO:0007669"/>
    <property type="project" value="UniProtKB-UniRule"/>
</dbReference>
<dbReference type="GO" id="GO:0043531">
    <property type="term" value="F:ADP binding"/>
    <property type="evidence" value="ECO:0007669"/>
    <property type="project" value="TreeGrafter"/>
</dbReference>
<dbReference type="SUPFAM" id="SSF52540">
    <property type="entry name" value="P-loop containing nucleoside triphosphate hydrolases"/>
    <property type="match status" value="1"/>
</dbReference>
<keyword evidence="4 13" id="KW-0547">Nucleotide-binding</keyword>
<evidence type="ECO:0000256" key="8">
    <source>
        <dbReference type="ARBA" id="ARBA00023065"/>
    </source>
</evidence>
<evidence type="ECO:0000256" key="9">
    <source>
        <dbReference type="ARBA" id="ARBA00023136"/>
    </source>
</evidence>
<dbReference type="InterPro" id="IPR027417">
    <property type="entry name" value="P-loop_NTPase"/>
</dbReference>
<dbReference type="InterPro" id="IPR033732">
    <property type="entry name" value="ATP_synth_F1_a_nt-bd_dom"/>
</dbReference>
<keyword evidence="9 13" id="KW-0472">Membrane</keyword>
<evidence type="ECO:0000256" key="6">
    <source>
        <dbReference type="ARBA" id="ARBA00022840"/>
    </source>
</evidence>
<dbReference type="Pfam" id="PF00006">
    <property type="entry name" value="ATP-synt_ab"/>
    <property type="match status" value="1"/>
</dbReference>
<dbReference type="InterPro" id="IPR036121">
    <property type="entry name" value="ATPase_F1/V1/A1_a/bsu_N_sf"/>
</dbReference>
<keyword evidence="7 13" id="KW-1278">Translocase</keyword>
<comment type="caution">
    <text evidence="16">The sequence shown here is derived from an EMBL/GenBank/DDBJ whole genome shotgun (WGS) entry which is preliminary data.</text>
</comment>
<dbReference type="InterPro" id="IPR005294">
    <property type="entry name" value="ATP_synth_F1_asu"/>
</dbReference>
<evidence type="ECO:0000256" key="5">
    <source>
        <dbReference type="ARBA" id="ARBA00022781"/>
    </source>
</evidence>
<evidence type="ECO:0000256" key="1">
    <source>
        <dbReference type="ARBA" id="ARBA00004370"/>
    </source>
</evidence>
<keyword evidence="10 13" id="KW-0139">CF(1)</keyword>
<evidence type="ECO:0000256" key="3">
    <source>
        <dbReference type="ARBA" id="ARBA00022448"/>
    </source>
</evidence>
<keyword evidence="5 13" id="KW-0375">Hydrogen ion transport</keyword>
<dbReference type="Gene3D" id="3.40.50.300">
    <property type="entry name" value="P-loop containing nucleotide triphosphate hydrolases"/>
    <property type="match status" value="1"/>
</dbReference>
<evidence type="ECO:0000313" key="16">
    <source>
        <dbReference type="EMBL" id="PIW15356.1"/>
    </source>
</evidence>
<organism evidence="16 17">
    <name type="scientific">bacterium (Candidatus Blackallbacteria) CG17_big_fil_post_rev_8_21_14_2_50_48_46</name>
    <dbReference type="NCBI Taxonomy" id="2014261"/>
    <lineage>
        <taxon>Bacteria</taxon>
        <taxon>Candidatus Blackallbacteria</taxon>
    </lineage>
</organism>
<dbReference type="Proteomes" id="UP000231019">
    <property type="component" value="Unassembled WGS sequence"/>
</dbReference>
<gene>
    <name evidence="13" type="primary">atpA</name>
    <name evidence="16" type="ORF">COW36_18240</name>
</gene>
<comment type="similarity">
    <text evidence="2 13">Belongs to the ATPase alpha/beta chains family.</text>
</comment>
<feature type="domain" description="ATPase F1/V1/A1 complex alpha/beta subunit nucleotide-binding" evidence="14">
    <location>
        <begin position="151"/>
        <end position="363"/>
    </location>
</feature>
<dbReference type="InterPro" id="IPR000194">
    <property type="entry name" value="ATPase_F1/V1/A1_a/bsu_nucl-bd"/>
</dbReference>
<sequence length="505" mass="56079">MSKTDFSQKLRSQYQAAVQSSSLEVQQGQQGWVESVMGSVVTISGLKQAQYYELLRFEHQARGMVVDITPTRIRAVLLEKTVFPKVRSAVTCTGQLVSVPVSEQMLGRLLDPLGNALDGGPALVSSLYYPVERDASPMFERELVQEQLYTGIKVIDALFPVGKGQRELILGDPATGKTTLVLDTILNQQGKDVICVYVAIGQKKQAVLDVWNQLQRKGAMDYTVLICATADDYEGTQFIAPYAGTAVAEFFLDRGQDVLIVYDDLSKHAYTWQTISLLLKRPPGREAFPGDIFYVHSRLLERACNLANGGSLTALPIVETQAGRLSSYIPTNLISITDGQINLDTGLFNINQRPAVDIGRSVSRIGGKAQLPAFRSVAEHLRLDYAQFLELEVFTRLGVRVMGETAQILERGQRLRALLKQSKHAPLAWEEQVLIFWLLNAGFLDAHAVERVSELSMSWVEMVRQKDSGALQTLLERKNLSTELEEQLLALAQRFEEGAADVRYA</sequence>
<reference evidence="16 17" key="1">
    <citation type="submission" date="2017-09" db="EMBL/GenBank/DDBJ databases">
        <title>Depth-based differentiation of microbial function through sediment-hosted aquifers and enrichment of novel symbionts in the deep terrestrial subsurface.</title>
        <authorList>
            <person name="Probst A.J."/>
            <person name="Ladd B."/>
            <person name="Jarett J.K."/>
            <person name="Geller-Mcgrath D.E."/>
            <person name="Sieber C.M."/>
            <person name="Emerson J.B."/>
            <person name="Anantharaman K."/>
            <person name="Thomas B.C."/>
            <person name="Malmstrom R."/>
            <person name="Stieglmeier M."/>
            <person name="Klingl A."/>
            <person name="Woyke T."/>
            <person name="Ryan C.M."/>
            <person name="Banfield J.F."/>
        </authorList>
    </citation>
    <scope>NUCLEOTIDE SEQUENCE [LARGE SCALE GENOMIC DNA]</scope>
    <source>
        <strain evidence="16">CG17_big_fil_post_rev_8_21_14_2_50_48_46</strain>
    </source>
</reference>
<dbReference type="Gene3D" id="2.40.30.20">
    <property type="match status" value="1"/>
</dbReference>
<dbReference type="PANTHER" id="PTHR48082">
    <property type="entry name" value="ATP SYNTHASE SUBUNIT ALPHA, MITOCHONDRIAL"/>
    <property type="match status" value="1"/>
</dbReference>
<name>A0A2M7G134_9BACT</name>
<evidence type="ECO:0000259" key="14">
    <source>
        <dbReference type="Pfam" id="PF00006"/>
    </source>
</evidence>
<dbReference type="PROSITE" id="PS00152">
    <property type="entry name" value="ATPASE_ALPHA_BETA"/>
    <property type="match status" value="1"/>
</dbReference>
<dbReference type="GO" id="GO:0046933">
    <property type="term" value="F:proton-transporting ATP synthase activity, rotational mechanism"/>
    <property type="evidence" value="ECO:0007669"/>
    <property type="project" value="UniProtKB-UniRule"/>
</dbReference>
<dbReference type="NCBIfam" id="TIGR00962">
    <property type="entry name" value="atpA"/>
    <property type="match status" value="1"/>
</dbReference>
<evidence type="ECO:0000259" key="15">
    <source>
        <dbReference type="Pfam" id="PF00306"/>
    </source>
</evidence>
<dbReference type="EMBL" id="PFFQ01000053">
    <property type="protein sequence ID" value="PIW15356.1"/>
    <property type="molecule type" value="Genomic_DNA"/>
</dbReference>
<comment type="catalytic activity">
    <reaction evidence="13">
        <text>ATP + H2O + 4 H(+)(in) = ADP + phosphate + 5 H(+)(out)</text>
        <dbReference type="Rhea" id="RHEA:57720"/>
        <dbReference type="ChEBI" id="CHEBI:15377"/>
        <dbReference type="ChEBI" id="CHEBI:15378"/>
        <dbReference type="ChEBI" id="CHEBI:30616"/>
        <dbReference type="ChEBI" id="CHEBI:43474"/>
        <dbReference type="ChEBI" id="CHEBI:456216"/>
        <dbReference type="EC" id="7.1.2.2"/>
    </reaction>
</comment>
<dbReference type="InterPro" id="IPR000793">
    <property type="entry name" value="ATP_synth_asu_C"/>
</dbReference>
<keyword evidence="6 13" id="KW-0067">ATP-binding</keyword>
<dbReference type="Pfam" id="PF00306">
    <property type="entry name" value="ATP-synt_ab_C"/>
    <property type="match status" value="1"/>
</dbReference>
<dbReference type="PANTHER" id="PTHR48082:SF2">
    <property type="entry name" value="ATP SYNTHASE SUBUNIT ALPHA, MITOCHONDRIAL"/>
    <property type="match status" value="1"/>
</dbReference>
<protein>
    <recommendedName>
        <fullName evidence="13">ATP synthase subunit alpha</fullName>
        <ecNumber evidence="13">7.1.2.2</ecNumber>
    </recommendedName>
    <alternativeName>
        <fullName evidence="13">ATP synthase F1 sector subunit alpha</fullName>
    </alternativeName>
    <alternativeName>
        <fullName evidence="13">F-ATPase subunit alpha</fullName>
    </alternativeName>
</protein>
<feature type="site" description="Required for activity" evidence="13">
    <location>
        <position position="361"/>
    </location>
</feature>
<comment type="caution">
    <text evidence="13">Lacks conserved residue(s) required for the propagation of feature annotation.</text>
</comment>
<dbReference type="Gene3D" id="1.20.150.20">
    <property type="entry name" value="ATP synthase alpha/beta chain, C-terminal domain"/>
    <property type="match status" value="1"/>
</dbReference>
<keyword evidence="13" id="KW-1003">Cell membrane</keyword>
<dbReference type="CDD" id="cd18113">
    <property type="entry name" value="ATP-synt_F1_alpha_C"/>
    <property type="match status" value="1"/>
</dbReference>
<proteinExistence type="inferred from homology"/>
<feature type="domain" description="ATP synthase alpha subunit C-terminal" evidence="15">
    <location>
        <begin position="370"/>
        <end position="495"/>
    </location>
</feature>
<dbReference type="AlphaFoldDB" id="A0A2M7G134"/>
<keyword evidence="3 13" id="KW-0813">Transport</keyword>
<dbReference type="NCBIfam" id="NF009884">
    <property type="entry name" value="PRK13343.1"/>
    <property type="match status" value="1"/>
</dbReference>
<dbReference type="HAMAP" id="MF_01346">
    <property type="entry name" value="ATP_synth_alpha_bact"/>
    <property type="match status" value="1"/>
</dbReference>
<comment type="subcellular location">
    <subcellularLocation>
        <location evidence="13">Cell membrane</location>
        <topology evidence="13">Peripheral membrane protein</topology>
    </subcellularLocation>
    <subcellularLocation>
        <location evidence="1">Membrane</location>
    </subcellularLocation>
</comment>
<dbReference type="FunFam" id="3.40.50.300:FF:002432">
    <property type="entry name" value="ATP synthase subunit alpha, mitochondrial"/>
    <property type="match status" value="1"/>
</dbReference>
<dbReference type="CDD" id="cd01132">
    <property type="entry name" value="F1-ATPase_alpha_CD"/>
    <property type="match status" value="1"/>
</dbReference>
<comment type="subunit">
    <text evidence="12">F-type ATPases have 2 components, CF(1) - the catalytic core - and CF(0) - the membrane proton channel. CF(1) has five subunits: alpha(3), beta(3), gamma(1), delta(1), epsilon(1). CF(0) has four main subunits: a(1), b(1), b'(1) and c(9-12).</text>
</comment>
<evidence type="ECO:0000256" key="4">
    <source>
        <dbReference type="ARBA" id="ARBA00022741"/>
    </source>
</evidence>
<keyword evidence="11 13" id="KW-0066">ATP synthesis</keyword>
<comment type="function">
    <text evidence="13">Produces ATP from ADP in the presence of a proton gradient across the membrane. The alpha chain is a regulatory subunit.</text>
</comment>
<evidence type="ECO:0000256" key="11">
    <source>
        <dbReference type="ARBA" id="ARBA00023310"/>
    </source>
</evidence>
<dbReference type="InterPro" id="IPR023366">
    <property type="entry name" value="ATP_synth_asu-like_sf"/>
</dbReference>
<dbReference type="GO" id="GO:0005886">
    <property type="term" value="C:plasma membrane"/>
    <property type="evidence" value="ECO:0007669"/>
    <property type="project" value="UniProtKB-SubCell"/>
</dbReference>
<accession>A0A2M7G134</accession>
<keyword evidence="8 13" id="KW-0406">Ion transport</keyword>
<evidence type="ECO:0000256" key="2">
    <source>
        <dbReference type="ARBA" id="ARBA00008936"/>
    </source>
</evidence>
<dbReference type="SUPFAM" id="SSF47917">
    <property type="entry name" value="C-terminal domain of alpha and beta subunits of F1 ATP synthase"/>
    <property type="match status" value="1"/>
</dbReference>
<dbReference type="SUPFAM" id="SSF50615">
    <property type="entry name" value="N-terminal domain of alpha and beta subunits of F1 ATP synthase"/>
    <property type="match status" value="1"/>
</dbReference>
<evidence type="ECO:0000256" key="12">
    <source>
        <dbReference type="ARBA" id="ARBA00026013"/>
    </source>
</evidence>
<dbReference type="EC" id="7.1.2.2" evidence="13"/>
<dbReference type="GO" id="GO:0045259">
    <property type="term" value="C:proton-transporting ATP synthase complex"/>
    <property type="evidence" value="ECO:0007669"/>
    <property type="project" value="UniProtKB-KW"/>
</dbReference>